<evidence type="ECO:0008006" key="6">
    <source>
        <dbReference type="Google" id="ProtNLM"/>
    </source>
</evidence>
<feature type="domain" description="NAD-dependent epimerase/dehydratase" evidence="2">
    <location>
        <begin position="8"/>
        <end position="213"/>
    </location>
</feature>
<organism evidence="4 5">
    <name type="scientific">Rubritalea squalenifaciens DSM 18772</name>
    <dbReference type="NCBI Taxonomy" id="1123071"/>
    <lineage>
        <taxon>Bacteria</taxon>
        <taxon>Pseudomonadati</taxon>
        <taxon>Verrucomicrobiota</taxon>
        <taxon>Verrucomicrobiia</taxon>
        <taxon>Verrucomicrobiales</taxon>
        <taxon>Rubritaleaceae</taxon>
        <taxon>Rubritalea</taxon>
    </lineage>
</organism>
<accession>A0A1M6SJD4</accession>
<comment type="similarity">
    <text evidence="1">Belongs to the NAD(P)-dependent epimerase/dehydratase family. SDR39U1 subfamily.</text>
</comment>
<gene>
    <name evidence="4" type="ORF">SAMN02745181_3842</name>
</gene>
<keyword evidence="5" id="KW-1185">Reference proteome</keyword>
<dbReference type="OrthoDB" id="9801773at2"/>
<evidence type="ECO:0000313" key="4">
    <source>
        <dbReference type="EMBL" id="SHK44815.1"/>
    </source>
</evidence>
<dbReference type="RefSeq" id="WP_143185374.1">
    <property type="nucleotide sequence ID" value="NZ_FQYR01000009.1"/>
</dbReference>
<evidence type="ECO:0000259" key="2">
    <source>
        <dbReference type="Pfam" id="PF01370"/>
    </source>
</evidence>
<dbReference type="PANTHER" id="PTHR11092">
    <property type="entry name" value="SUGAR NUCLEOTIDE EPIMERASE RELATED"/>
    <property type="match status" value="1"/>
</dbReference>
<dbReference type="EMBL" id="FQYR01000009">
    <property type="protein sequence ID" value="SHK44815.1"/>
    <property type="molecule type" value="Genomic_DNA"/>
</dbReference>
<dbReference type="Proteomes" id="UP000184510">
    <property type="component" value="Unassembled WGS sequence"/>
</dbReference>
<dbReference type="PANTHER" id="PTHR11092:SF0">
    <property type="entry name" value="EPIMERASE FAMILY PROTEIN SDR39U1"/>
    <property type="match status" value="1"/>
</dbReference>
<dbReference type="InterPro" id="IPR013549">
    <property type="entry name" value="DUF1731"/>
</dbReference>
<dbReference type="InParanoid" id="A0A1M6SJD4"/>
<dbReference type="NCBIfam" id="TIGR01777">
    <property type="entry name" value="yfcH"/>
    <property type="match status" value="1"/>
</dbReference>
<sequence length="295" mass="32653">MEEMHVGVIGASGFIGRNLCDALEAKGHTVIRISRREHSAPGQVWRVLGEDCILGLDAIVNLAGDPIDKRWTDENKKKFRESRVGLTKEIRGWLERAPEDKRPKIWLNASAVGYYGDRGEDILNEHSPAGNDYLSELCADWESAAHEGRLEGVRVVNPRIGVILGEGGMAWIKMKKVFSTGLGGKLGNGKQWFPWMHVHDLVYGMVHCLEHDEIHGPVNMVAPGVVRNEVFSQNLAKALGKPALIPVPRFGLRIILGEFADALLASQRVFPGKLEESGFKFAHPELEDAISDLLK</sequence>
<dbReference type="SUPFAM" id="SSF51735">
    <property type="entry name" value="NAD(P)-binding Rossmann-fold domains"/>
    <property type="match status" value="1"/>
</dbReference>
<dbReference type="AlphaFoldDB" id="A0A1M6SJD4"/>
<reference evidence="4 5" key="1">
    <citation type="submission" date="2016-11" db="EMBL/GenBank/DDBJ databases">
        <authorList>
            <person name="Jaros S."/>
            <person name="Januszkiewicz K."/>
            <person name="Wedrychowicz H."/>
        </authorList>
    </citation>
    <scope>NUCLEOTIDE SEQUENCE [LARGE SCALE GENOMIC DNA]</scope>
    <source>
        <strain evidence="4 5">DSM 18772</strain>
    </source>
</reference>
<evidence type="ECO:0000313" key="5">
    <source>
        <dbReference type="Proteomes" id="UP000184510"/>
    </source>
</evidence>
<dbReference type="InterPro" id="IPR010099">
    <property type="entry name" value="SDR39U1"/>
</dbReference>
<name>A0A1M6SJD4_9BACT</name>
<evidence type="ECO:0000256" key="1">
    <source>
        <dbReference type="ARBA" id="ARBA00009353"/>
    </source>
</evidence>
<dbReference type="Pfam" id="PF01370">
    <property type="entry name" value="Epimerase"/>
    <property type="match status" value="1"/>
</dbReference>
<feature type="domain" description="DUF1731" evidence="3">
    <location>
        <begin position="247"/>
        <end position="293"/>
    </location>
</feature>
<dbReference type="FunCoup" id="A0A1M6SJD4">
    <property type="interactions" value="322"/>
</dbReference>
<dbReference type="STRING" id="1123071.SAMN02745181_3842"/>
<dbReference type="Pfam" id="PF08338">
    <property type="entry name" value="DUF1731"/>
    <property type="match status" value="1"/>
</dbReference>
<dbReference type="InterPro" id="IPR036291">
    <property type="entry name" value="NAD(P)-bd_dom_sf"/>
</dbReference>
<proteinExistence type="inferred from homology"/>
<dbReference type="InterPro" id="IPR001509">
    <property type="entry name" value="Epimerase_deHydtase"/>
</dbReference>
<protein>
    <recommendedName>
        <fullName evidence="6">TIGR01777 family protein</fullName>
    </recommendedName>
</protein>
<dbReference type="Gene3D" id="3.40.50.720">
    <property type="entry name" value="NAD(P)-binding Rossmann-like Domain"/>
    <property type="match status" value="1"/>
</dbReference>
<evidence type="ECO:0000259" key="3">
    <source>
        <dbReference type="Pfam" id="PF08338"/>
    </source>
</evidence>